<dbReference type="Pfam" id="PF00420">
    <property type="entry name" value="Oxidored_q2"/>
    <property type="match status" value="1"/>
</dbReference>
<comment type="subcellular location">
    <subcellularLocation>
        <location evidence="1">Cell membrane</location>
        <topology evidence="1">Multi-pass membrane protein</topology>
    </subcellularLocation>
</comment>
<keyword evidence="6 8" id="KW-0472">Membrane</keyword>
<reference evidence="10" key="1">
    <citation type="journal article" date="2019" name="Int. J. Syst. Evol. Microbiol.">
        <title>The Global Catalogue of Microorganisms (GCM) 10K type strain sequencing project: providing services to taxonomists for standard genome sequencing and annotation.</title>
        <authorList>
            <consortium name="The Broad Institute Genomics Platform"/>
            <consortium name="The Broad Institute Genome Sequencing Center for Infectious Disease"/>
            <person name="Wu L."/>
            <person name="Ma J."/>
        </authorList>
    </citation>
    <scope>NUCLEOTIDE SEQUENCE [LARGE SCALE GENOMIC DNA]</scope>
    <source>
        <strain evidence="10">CAIM 431</strain>
    </source>
</reference>
<dbReference type="InterPro" id="IPR039428">
    <property type="entry name" value="NUOK/Mnh_C1-like"/>
</dbReference>
<dbReference type="InterPro" id="IPR050601">
    <property type="entry name" value="CPA3_antiporter_subunitC"/>
</dbReference>
<dbReference type="RefSeq" id="WP_343874247.1">
    <property type="nucleotide sequence ID" value="NZ_BAAAIX010000026.1"/>
</dbReference>
<dbReference type="PANTHER" id="PTHR34583:SF2">
    <property type="entry name" value="ANTIPORTER SUBUNIT MNHC2-RELATED"/>
    <property type="match status" value="1"/>
</dbReference>
<organism evidence="9 10">
    <name type="scientific">Luteococcus peritonei</name>
    <dbReference type="NCBI Taxonomy" id="88874"/>
    <lineage>
        <taxon>Bacteria</taxon>
        <taxon>Bacillati</taxon>
        <taxon>Actinomycetota</taxon>
        <taxon>Actinomycetes</taxon>
        <taxon>Propionibacteriales</taxon>
        <taxon>Propionibacteriaceae</taxon>
        <taxon>Luteococcus</taxon>
    </lineage>
</organism>
<keyword evidence="10" id="KW-1185">Reference proteome</keyword>
<feature type="transmembrane region" description="Helical" evidence="8">
    <location>
        <begin position="6"/>
        <end position="23"/>
    </location>
</feature>
<evidence type="ECO:0000256" key="6">
    <source>
        <dbReference type="ARBA" id="ARBA00023136"/>
    </source>
</evidence>
<feature type="transmembrane region" description="Helical" evidence="8">
    <location>
        <begin position="30"/>
        <end position="48"/>
    </location>
</feature>
<keyword evidence="4 8" id="KW-0812">Transmembrane</keyword>
<keyword evidence="3" id="KW-1003">Cell membrane</keyword>
<evidence type="ECO:0000256" key="5">
    <source>
        <dbReference type="ARBA" id="ARBA00022989"/>
    </source>
</evidence>
<feature type="compositionally biased region" description="Acidic residues" evidence="7">
    <location>
        <begin position="147"/>
        <end position="167"/>
    </location>
</feature>
<evidence type="ECO:0000256" key="7">
    <source>
        <dbReference type="SAM" id="MobiDB-lite"/>
    </source>
</evidence>
<dbReference type="Gene3D" id="1.10.287.3510">
    <property type="match status" value="1"/>
</dbReference>
<name>A0ABW4RXJ5_9ACTN</name>
<feature type="transmembrane region" description="Helical" evidence="8">
    <location>
        <begin position="81"/>
        <end position="101"/>
    </location>
</feature>
<evidence type="ECO:0000256" key="4">
    <source>
        <dbReference type="ARBA" id="ARBA00022692"/>
    </source>
</evidence>
<proteinExistence type="inferred from homology"/>
<dbReference type="Proteomes" id="UP001597326">
    <property type="component" value="Unassembled WGS sequence"/>
</dbReference>
<accession>A0ABW4RXJ5</accession>
<keyword evidence="5 8" id="KW-1133">Transmembrane helix</keyword>
<evidence type="ECO:0000256" key="2">
    <source>
        <dbReference type="ARBA" id="ARBA00010388"/>
    </source>
</evidence>
<evidence type="ECO:0000313" key="9">
    <source>
        <dbReference type="EMBL" id="MFD1891058.1"/>
    </source>
</evidence>
<dbReference type="EMBL" id="JBHUFZ010000028">
    <property type="protein sequence ID" value="MFD1891058.1"/>
    <property type="molecule type" value="Genomic_DNA"/>
</dbReference>
<protein>
    <submittedName>
        <fullName evidence="9">Na(+)/H(+) antiporter subunit C</fullName>
    </submittedName>
</protein>
<evidence type="ECO:0000313" key="10">
    <source>
        <dbReference type="Proteomes" id="UP001597326"/>
    </source>
</evidence>
<comment type="caution">
    <text evidence="9">The sequence shown here is derived from an EMBL/GenBank/DDBJ whole genome shotgun (WGS) entry which is preliminary data.</text>
</comment>
<gene>
    <name evidence="9" type="ORF">ACFSCS_12835</name>
</gene>
<sequence>MNPNLTLSVLAGVLFGSGVVLLLSRSLVRALLGVLLMGNGVNVVYIVASGPAGRAPIVSKEEAAAGVPIGADGISDPLPQAMVLTAIVITLAVTGFVLALAHRQWQLAATDVVANDPEDERISLLAEANDLSGSDYTDTADPHALADDAEEAPPADPVVEEFPDELPAEVIEAERSSEELVDAGPEDEGEQGTGPEDEQGTDTEDQEGRR</sequence>
<evidence type="ECO:0000256" key="8">
    <source>
        <dbReference type="SAM" id="Phobius"/>
    </source>
</evidence>
<comment type="similarity">
    <text evidence="2">Belongs to the CPA3 antiporters (TC 2.A.63) subunit C family.</text>
</comment>
<evidence type="ECO:0000256" key="1">
    <source>
        <dbReference type="ARBA" id="ARBA00004651"/>
    </source>
</evidence>
<dbReference type="NCBIfam" id="NF005929">
    <property type="entry name" value="PRK07946.1"/>
    <property type="match status" value="1"/>
</dbReference>
<dbReference type="PANTHER" id="PTHR34583">
    <property type="entry name" value="ANTIPORTER SUBUNIT MNHC2-RELATED"/>
    <property type="match status" value="1"/>
</dbReference>
<feature type="region of interest" description="Disordered" evidence="7">
    <location>
        <begin position="147"/>
        <end position="210"/>
    </location>
</feature>
<feature type="compositionally biased region" description="Acidic residues" evidence="7">
    <location>
        <begin position="179"/>
        <end position="210"/>
    </location>
</feature>
<evidence type="ECO:0000256" key="3">
    <source>
        <dbReference type="ARBA" id="ARBA00022475"/>
    </source>
</evidence>